<feature type="compositionally biased region" description="Low complexity" evidence="1">
    <location>
        <begin position="38"/>
        <end position="61"/>
    </location>
</feature>
<dbReference type="InterPro" id="IPR009937">
    <property type="entry name" value="Phage_holin_3_6"/>
</dbReference>
<reference evidence="3 4" key="1">
    <citation type="submission" date="2016-04" db="EMBL/GenBank/DDBJ databases">
        <title>Peptidophaga gingivicola gen. nov., sp. nov., isolated from human subgingival plaque.</title>
        <authorList>
            <person name="Beall C.J."/>
            <person name="Mokrzan E.M."/>
            <person name="Griffen A.L."/>
            <person name="Leys E.J."/>
        </authorList>
    </citation>
    <scope>NUCLEOTIDE SEQUENCE [LARGE SCALE GENOMIC DNA]</scope>
    <source>
        <strain evidence="3 4">BA112</strain>
    </source>
</reference>
<comment type="caution">
    <text evidence="3">The sequence shown here is derived from an EMBL/GenBank/DDBJ whole genome shotgun (WGS) entry which is preliminary data.</text>
</comment>
<feature type="compositionally biased region" description="Low complexity" evidence="1">
    <location>
        <begin position="69"/>
        <end position="91"/>
    </location>
</feature>
<dbReference type="Pfam" id="PF07332">
    <property type="entry name" value="Phage_holin_3_6"/>
    <property type="match status" value="1"/>
</dbReference>
<feature type="transmembrane region" description="Helical" evidence="2">
    <location>
        <begin position="168"/>
        <end position="187"/>
    </location>
</feature>
<dbReference type="AlphaFoldDB" id="A0A179B428"/>
<accession>A0A179B428</accession>
<feature type="region of interest" description="Disordered" evidence="1">
    <location>
        <begin position="23"/>
        <end position="92"/>
    </location>
</feature>
<keyword evidence="4" id="KW-1185">Reference proteome</keyword>
<evidence type="ECO:0000313" key="3">
    <source>
        <dbReference type="EMBL" id="OAP85784.1"/>
    </source>
</evidence>
<proteinExistence type="predicted"/>
<protein>
    <recommendedName>
        <fullName evidence="5">Phage holin family protein</fullName>
    </recommendedName>
</protein>
<keyword evidence="2" id="KW-0472">Membrane</keyword>
<evidence type="ECO:0008006" key="5">
    <source>
        <dbReference type="Google" id="ProtNLM"/>
    </source>
</evidence>
<feature type="transmembrane region" description="Helical" evidence="2">
    <location>
        <begin position="133"/>
        <end position="162"/>
    </location>
</feature>
<gene>
    <name evidence="3" type="ORF">A4H34_00895</name>
</gene>
<dbReference type="STRING" id="1823756.A4H34_00895"/>
<organism evidence="3 4">
    <name type="scientific">Peptidiphaga gingivicola</name>
    <dbReference type="NCBI Taxonomy" id="2741497"/>
    <lineage>
        <taxon>Bacteria</taxon>
        <taxon>Bacillati</taxon>
        <taxon>Actinomycetota</taxon>
        <taxon>Actinomycetes</taxon>
        <taxon>Actinomycetales</taxon>
        <taxon>Actinomycetaceae</taxon>
        <taxon>Peptidiphaga</taxon>
    </lineage>
</organism>
<dbReference type="Proteomes" id="UP000078368">
    <property type="component" value="Unassembled WGS sequence"/>
</dbReference>
<name>A0A179B428_9ACTO</name>
<dbReference type="EMBL" id="LVZK01000001">
    <property type="protein sequence ID" value="OAP85784.1"/>
    <property type="molecule type" value="Genomic_DNA"/>
</dbReference>
<keyword evidence="2" id="KW-0812">Transmembrane</keyword>
<sequence>MRVDNSNAQEEALRARAQAEYAKLREQMRRQDGESLKGASEAARTAAPAASGATSAASRPSGVGGEPGGTTTHPGGTTTQPGAAAAQPSGADKPTIGSLVADLSSQASTLVRGELEYAQANLKAKVKNLGMGGVHLGIAAFIGLYATGMLLVTFALVLAIWLPVWAGFLIVTTALLLLAGAFALLGAKKLKASQAYKVSPGDGFGKDVAAFKNGLKK</sequence>
<evidence type="ECO:0000256" key="1">
    <source>
        <dbReference type="SAM" id="MobiDB-lite"/>
    </source>
</evidence>
<evidence type="ECO:0000256" key="2">
    <source>
        <dbReference type="SAM" id="Phobius"/>
    </source>
</evidence>
<evidence type="ECO:0000313" key="4">
    <source>
        <dbReference type="Proteomes" id="UP000078368"/>
    </source>
</evidence>
<dbReference type="OrthoDB" id="3828498at2"/>
<feature type="compositionally biased region" description="Basic and acidic residues" evidence="1">
    <location>
        <begin position="23"/>
        <end position="35"/>
    </location>
</feature>
<keyword evidence="2" id="KW-1133">Transmembrane helix</keyword>